<comment type="catalytic activity">
    <reaction evidence="7">
        <text>L-threonyl-[protein] + ATP = O-phospho-L-threonyl-[protein] + ADP + H(+)</text>
        <dbReference type="Rhea" id="RHEA:46608"/>
        <dbReference type="Rhea" id="RHEA-COMP:11060"/>
        <dbReference type="Rhea" id="RHEA-COMP:11605"/>
        <dbReference type="ChEBI" id="CHEBI:15378"/>
        <dbReference type="ChEBI" id="CHEBI:30013"/>
        <dbReference type="ChEBI" id="CHEBI:30616"/>
        <dbReference type="ChEBI" id="CHEBI:61977"/>
        <dbReference type="ChEBI" id="CHEBI:456216"/>
        <dbReference type="EC" id="2.7.11.1"/>
    </reaction>
</comment>
<keyword evidence="6 9" id="KW-0067">ATP-binding</keyword>
<dbReference type="WBParaSite" id="ACRNAN_Path_126.g447.t1">
    <property type="protein sequence ID" value="ACRNAN_Path_126.g447.t1"/>
    <property type="gene ID" value="ACRNAN_Path_126.g447"/>
</dbReference>
<keyword evidence="12" id="KW-1185">Reference proteome</keyword>
<feature type="region of interest" description="Disordered" evidence="10">
    <location>
        <begin position="1"/>
        <end position="27"/>
    </location>
</feature>
<keyword evidence="2" id="KW-0723">Serine/threonine-protein kinase</keyword>
<evidence type="ECO:0000256" key="10">
    <source>
        <dbReference type="SAM" id="MobiDB-lite"/>
    </source>
</evidence>
<dbReference type="GO" id="GO:0005737">
    <property type="term" value="C:cytoplasm"/>
    <property type="evidence" value="ECO:0007669"/>
    <property type="project" value="TreeGrafter"/>
</dbReference>
<dbReference type="AlphaFoldDB" id="A0A914BY00"/>
<evidence type="ECO:0000256" key="9">
    <source>
        <dbReference type="PROSITE-ProRule" id="PRU10141"/>
    </source>
</evidence>
<evidence type="ECO:0000313" key="12">
    <source>
        <dbReference type="Proteomes" id="UP000887540"/>
    </source>
</evidence>
<dbReference type="InterPro" id="IPR017441">
    <property type="entry name" value="Protein_kinase_ATP_BS"/>
</dbReference>
<reference evidence="13" key="1">
    <citation type="submission" date="2022-11" db="UniProtKB">
        <authorList>
            <consortium name="WormBaseParasite"/>
        </authorList>
    </citation>
    <scope>IDENTIFICATION</scope>
</reference>
<dbReference type="SMART" id="SM00220">
    <property type="entry name" value="S_TKc"/>
    <property type="match status" value="1"/>
</dbReference>
<comment type="catalytic activity">
    <reaction evidence="8">
        <text>L-seryl-[protein] + ATP = O-phospho-L-seryl-[protein] + ADP + H(+)</text>
        <dbReference type="Rhea" id="RHEA:17989"/>
        <dbReference type="Rhea" id="RHEA-COMP:9863"/>
        <dbReference type="Rhea" id="RHEA-COMP:11604"/>
        <dbReference type="ChEBI" id="CHEBI:15378"/>
        <dbReference type="ChEBI" id="CHEBI:29999"/>
        <dbReference type="ChEBI" id="CHEBI:30616"/>
        <dbReference type="ChEBI" id="CHEBI:83421"/>
        <dbReference type="ChEBI" id="CHEBI:456216"/>
        <dbReference type="EC" id="2.7.11.1"/>
    </reaction>
</comment>
<dbReference type="PROSITE" id="PS00107">
    <property type="entry name" value="PROTEIN_KINASE_ATP"/>
    <property type="match status" value="1"/>
</dbReference>
<proteinExistence type="predicted"/>
<dbReference type="InterPro" id="IPR051334">
    <property type="entry name" value="SRPK"/>
</dbReference>
<evidence type="ECO:0000259" key="11">
    <source>
        <dbReference type="PROSITE" id="PS50011"/>
    </source>
</evidence>
<sequence>MMAKADARAMGHPIPPPPWEIDPDRFPIPTPEIMSHYGLNYNDVGERESLDLPPGGGESPSAGSGSHAFDVEQEEFPQEEVLGSDDEEQEDPKDYRKGGYHPVNIGDVFNKRYHVIRKLGWGHFSTVWLCWDTTGKRFVALKIVKSAEHYTEAALDEIKLLHAVRDSDMEDPMRQRVVQLLDEFHVTGVNGTHVCMVFEVLGCNLLKLIIRSQYEGLPLELVRKIVKQVLEGLHYLHDKCQIIHTDIKPENVLITMSHDEVRRTAGHAILCGKLGHKMSGSAISTVPQSFKKKMEEGISKSKKKKLKKKRKKQRELLEQQLKEMEGLQVDPEVNPEELLPSSKLGSTVKPKPAPPPYLFGEKITIPRIVPPLDVGETPEDIPETGSVNSTPMTPNNTPVVVPKPAKVEKERGDRDESLSPPSDRDHDDETQKALKELRMSTEQKNENSPLESTRVQDVEMSDGIPIPNGCVKEPQQRTSVSPLSDTELAKAMDHTNNQKKRQEPEDDEDDSGSDRDEEEDQDIQTRQYRALEVIIGAGYGTPADIWSTACMAFELATGDYLFEPHSGSTYSRDEDHLAHVIELLGSIPASTYKKGTHWREFFTKNGRLQHITHLKPWSMVEVLTQKYGWPFERARDFAAFLLPMLAYDSEERATAAHCLKHQWLNTPLK</sequence>
<dbReference type="GO" id="GO:0004674">
    <property type="term" value="F:protein serine/threonine kinase activity"/>
    <property type="evidence" value="ECO:0007669"/>
    <property type="project" value="UniProtKB-KW"/>
</dbReference>
<protein>
    <recommendedName>
        <fullName evidence="1">non-specific serine/threonine protein kinase</fullName>
        <ecNumber evidence="1">2.7.11.1</ecNumber>
    </recommendedName>
</protein>
<evidence type="ECO:0000313" key="13">
    <source>
        <dbReference type="WBParaSite" id="ACRNAN_Path_126.g447.t1"/>
    </source>
</evidence>
<evidence type="ECO:0000256" key="5">
    <source>
        <dbReference type="ARBA" id="ARBA00022777"/>
    </source>
</evidence>
<name>A0A914BY00_9BILA</name>
<dbReference type="InterPro" id="IPR011009">
    <property type="entry name" value="Kinase-like_dom_sf"/>
</dbReference>
<feature type="compositionally biased region" description="Pro residues" evidence="10">
    <location>
        <begin position="13"/>
        <end position="27"/>
    </location>
</feature>
<organism evidence="12 13">
    <name type="scientific">Acrobeloides nanus</name>
    <dbReference type="NCBI Taxonomy" id="290746"/>
    <lineage>
        <taxon>Eukaryota</taxon>
        <taxon>Metazoa</taxon>
        <taxon>Ecdysozoa</taxon>
        <taxon>Nematoda</taxon>
        <taxon>Chromadorea</taxon>
        <taxon>Rhabditida</taxon>
        <taxon>Tylenchina</taxon>
        <taxon>Cephalobomorpha</taxon>
        <taxon>Cephaloboidea</taxon>
        <taxon>Cephalobidae</taxon>
        <taxon>Acrobeloides</taxon>
    </lineage>
</organism>
<evidence type="ECO:0000256" key="4">
    <source>
        <dbReference type="ARBA" id="ARBA00022741"/>
    </source>
</evidence>
<dbReference type="EC" id="2.7.11.1" evidence="1"/>
<dbReference type="Proteomes" id="UP000887540">
    <property type="component" value="Unplaced"/>
</dbReference>
<dbReference type="Gene3D" id="1.10.510.10">
    <property type="entry name" value="Transferase(Phosphotransferase) domain 1"/>
    <property type="match status" value="2"/>
</dbReference>
<dbReference type="SUPFAM" id="SSF56112">
    <property type="entry name" value="Protein kinase-like (PK-like)"/>
    <property type="match status" value="1"/>
</dbReference>
<dbReference type="GO" id="GO:0005634">
    <property type="term" value="C:nucleus"/>
    <property type="evidence" value="ECO:0007669"/>
    <property type="project" value="TreeGrafter"/>
</dbReference>
<dbReference type="GO" id="GO:0005524">
    <property type="term" value="F:ATP binding"/>
    <property type="evidence" value="ECO:0007669"/>
    <property type="project" value="UniProtKB-UniRule"/>
</dbReference>
<feature type="binding site" evidence="9">
    <location>
        <position position="142"/>
    </location>
    <ligand>
        <name>ATP</name>
        <dbReference type="ChEBI" id="CHEBI:30616"/>
    </ligand>
</feature>
<dbReference type="InterPro" id="IPR008271">
    <property type="entry name" value="Ser/Thr_kinase_AS"/>
</dbReference>
<feature type="compositionally biased region" description="Acidic residues" evidence="10">
    <location>
        <begin position="504"/>
        <end position="522"/>
    </location>
</feature>
<feature type="compositionally biased region" description="Basic and acidic residues" evidence="10">
    <location>
        <begin position="405"/>
        <end position="445"/>
    </location>
</feature>
<feature type="compositionally biased region" description="Basic and acidic residues" evidence="10">
    <location>
        <begin position="314"/>
        <end position="325"/>
    </location>
</feature>
<feature type="region of interest" description="Disordered" evidence="10">
    <location>
        <begin position="45"/>
        <end position="99"/>
    </location>
</feature>
<keyword evidence="3" id="KW-0808">Transferase</keyword>
<feature type="region of interest" description="Disordered" evidence="10">
    <location>
        <begin position="370"/>
        <end position="524"/>
    </location>
</feature>
<dbReference type="FunFam" id="3.30.200.20:FF:000163">
    <property type="entry name" value="SRSF protein kinase 2 isoform X1"/>
    <property type="match status" value="1"/>
</dbReference>
<keyword evidence="4 9" id="KW-0547">Nucleotide-binding</keyword>
<dbReference type="FunFam" id="1.10.510.10:FF:000275">
    <property type="entry name" value="SRSF protein kinase 2 isoform X3"/>
    <property type="match status" value="1"/>
</dbReference>
<evidence type="ECO:0000256" key="6">
    <source>
        <dbReference type="ARBA" id="ARBA00022840"/>
    </source>
</evidence>
<feature type="compositionally biased region" description="Basic residues" evidence="10">
    <location>
        <begin position="300"/>
        <end position="313"/>
    </location>
</feature>
<evidence type="ECO:0000256" key="2">
    <source>
        <dbReference type="ARBA" id="ARBA00022527"/>
    </source>
</evidence>
<dbReference type="GO" id="GO:0050684">
    <property type="term" value="P:regulation of mRNA processing"/>
    <property type="evidence" value="ECO:0007669"/>
    <property type="project" value="TreeGrafter"/>
</dbReference>
<feature type="compositionally biased region" description="Acidic residues" evidence="10">
    <location>
        <begin position="71"/>
        <end position="91"/>
    </location>
</feature>
<feature type="compositionally biased region" description="Low complexity" evidence="10">
    <location>
        <begin position="387"/>
        <end position="404"/>
    </location>
</feature>
<feature type="domain" description="Protein kinase" evidence="11">
    <location>
        <begin position="113"/>
        <end position="664"/>
    </location>
</feature>
<dbReference type="PROSITE" id="PS00108">
    <property type="entry name" value="PROTEIN_KINASE_ST"/>
    <property type="match status" value="1"/>
</dbReference>
<dbReference type="Pfam" id="PF00069">
    <property type="entry name" value="Pkinase"/>
    <property type="match status" value="2"/>
</dbReference>
<evidence type="ECO:0000256" key="8">
    <source>
        <dbReference type="ARBA" id="ARBA00048679"/>
    </source>
</evidence>
<feature type="region of interest" description="Disordered" evidence="10">
    <location>
        <begin position="293"/>
        <end position="356"/>
    </location>
</feature>
<dbReference type="Gene3D" id="3.30.200.20">
    <property type="entry name" value="Phosphorylase Kinase, domain 1"/>
    <property type="match status" value="1"/>
</dbReference>
<dbReference type="PANTHER" id="PTHR47634">
    <property type="entry name" value="PROTEIN KINASE DOMAIN-CONTAINING PROTEIN-RELATED"/>
    <property type="match status" value="1"/>
</dbReference>
<dbReference type="PROSITE" id="PS50011">
    <property type="entry name" value="PROTEIN_KINASE_DOM"/>
    <property type="match status" value="1"/>
</dbReference>
<feature type="compositionally biased region" description="Polar residues" evidence="10">
    <location>
        <begin position="446"/>
        <end position="455"/>
    </location>
</feature>
<dbReference type="PANTHER" id="PTHR47634:SF9">
    <property type="entry name" value="PROTEIN KINASE DOMAIN-CONTAINING PROTEIN-RELATED"/>
    <property type="match status" value="1"/>
</dbReference>
<evidence type="ECO:0000256" key="7">
    <source>
        <dbReference type="ARBA" id="ARBA00047899"/>
    </source>
</evidence>
<evidence type="ECO:0000256" key="1">
    <source>
        <dbReference type="ARBA" id="ARBA00012513"/>
    </source>
</evidence>
<evidence type="ECO:0000256" key="3">
    <source>
        <dbReference type="ARBA" id="ARBA00022679"/>
    </source>
</evidence>
<dbReference type="InterPro" id="IPR000719">
    <property type="entry name" value="Prot_kinase_dom"/>
</dbReference>
<keyword evidence="5" id="KW-0418">Kinase</keyword>
<accession>A0A914BY00</accession>
<dbReference type="GO" id="GO:0000245">
    <property type="term" value="P:spliceosomal complex assembly"/>
    <property type="evidence" value="ECO:0007669"/>
    <property type="project" value="TreeGrafter"/>
</dbReference>